<gene>
    <name evidence="2" type="ORF">KGD82_13340</name>
</gene>
<proteinExistence type="predicted"/>
<feature type="coiled-coil region" evidence="1">
    <location>
        <begin position="39"/>
        <end position="66"/>
    </location>
</feature>
<dbReference type="AlphaFoldDB" id="A0A975LD14"/>
<dbReference type="EMBL" id="CP074402">
    <property type="protein sequence ID" value="QVJ03013.1"/>
    <property type="molecule type" value="Genomic_DNA"/>
</dbReference>
<evidence type="ECO:0000256" key="1">
    <source>
        <dbReference type="SAM" id="Coils"/>
    </source>
</evidence>
<accession>A0A975LD14</accession>
<keyword evidence="1" id="KW-0175">Coiled coil</keyword>
<evidence type="ECO:0000313" key="3">
    <source>
        <dbReference type="Proteomes" id="UP000682416"/>
    </source>
</evidence>
<dbReference type="Proteomes" id="UP000682416">
    <property type="component" value="Chromosome"/>
</dbReference>
<reference evidence="2" key="1">
    <citation type="submission" date="2021-05" db="EMBL/GenBank/DDBJ databases">
        <authorList>
            <person name="Kaiqin L."/>
            <person name="Jian G."/>
        </authorList>
    </citation>
    <scope>NUCLEOTIDE SEQUENCE</scope>
    <source>
        <strain evidence="2">HDS5</strain>
    </source>
</reference>
<evidence type="ECO:0000313" key="2">
    <source>
        <dbReference type="EMBL" id="QVJ03013.1"/>
    </source>
</evidence>
<keyword evidence="3" id="KW-1185">Reference proteome</keyword>
<protein>
    <submittedName>
        <fullName evidence="2">Uncharacterized protein</fullName>
    </submittedName>
</protein>
<organism evidence="2 3">
    <name type="scientific">Nocardiopsis eucommiae</name>
    <dbReference type="NCBI Taxonomy" id="2831970"/>
    <lineage>
        <taxon>Bacteria</taxon>
        <taxon>Bacillati</taxon>
        <taxon>Actinomycetota</taxon>
        <taxon>Actinomycetes</taxon>
        <taxon>Streptosporangiales</taxon>
        <taxon>Nocardiopsidaceae</taxon>
        <taxon>Nocardiopsis</taxon>
    </lineage>
</organism>
<sequence length="155" mass="17513">MSRKADLIEEQATGLLMEHFSRPDVKAALLSPPDEGGDVSRARAEVQRLERELEQLYEEVRARRVSRQLAAADEEGIRAELKALEGRVRPRVVDPMLIALAQNPRAAWADWSVEQRRKAWRAALVRLDVLPVGRVGRRQVSVEESVRISWKGLGS</sequence>
<name>A0A975LD14_9ACTN</name>
<dbReference type="KEGG" id="nec:KGD82_13340"/>